<dbReference type="InParanoid" id="G0R453"/>
<evidence type="ECO:0000256" key="4">
    <source>
        <dbReference type="RuleBase" id="RU004273"/>
    </source>
</evidence>
<dbReference type="SUPFAM" id="SSF56300">
    <property type="entry name" value="Metallo-dependent phosphatases"/>
    <property type="match status" value="1"/>
</dbReference>
<evidence type="ECO:0000256" key="3">
    <source>
        <dbReference type="ARBA" id="ARBA00023211"/>
    </source>
</evidence>
<dbReference type="GeneID" id="14903827"/>
<dbReference type="PROSITE" id="PS00125">
    <property type="entry name" value="SER_THR_PHOSPHATASE"/>
    <property type="match status" value="1"/>
</dbReference>
<dbReference type="STRING" id="857967.G0R453"/>
<dbReference type="Pfam" id="PF00149">
    <property type="entry name" value="Metallophos"/>
    <property type="match status" value="1"/>
</dbReference>
<gene>
    <name evidence="6" type="ORF">IMG5_189830</name>
</gene>
<keyword evidence="1" id="KW-0479">Metal-binding</keyword>
<dbReference type="OrthoDB" id="1930084at2759"/>
<reference evidence="6 7" key="1">
    <citation type="submission" date="2011-07" db="EMBL/GenBank/DDBJ databases">
        <authorList>
            <person name="Coyne R."/>
            <person name="Brami D."/>
            <person name="Johnson J."/>
            <person name="Hostetler J."/>
            <person name="Hannick L."/>
            <person name="Clark T."/>
            <person name="Cassidy-Hanley D."/>
            <person name="Inman J."/>
        </authorList>
    </citation>
    <scope>NUCLEOTIDE SEQUENCE [LARGE SCALE GENOMIC DNA]</scope>
    <source>
        <strain evidence="6 7">G5</strain>
    </source>
</reference>
<dbReference type="OMA" id="VNISCGF"/>
<protein>
    <recommendedName>
        <fullName evidence="4">Serine/threonine-protein phosphatase</fullName>
        <ecNumber evidence="4">3.1.3.16</ecNumber>
    </recommendedName>
</protein>
<name>G0R453_ICHMU</name>
<dbReference type="eggNOG" id="KOG0373">
    <property type="taxonomic scope" value="Eukaryota"/>
</dbReference>
<dbReference type="EMBL" id="GL984326">
    <property type="protein sequence ID" value="EGR27753.1"/>
    <property type="molecule type" value="Genomic_DNA"/>
</dbReference>
<keyword evidence="7" id="KW-1185">Reference proteome</keyword>
<evidence type="ECO:0000256" key="1">
    <source>
        <dbReference type="ARBA" id="ARBA00022723"/>
    </source>
</evidence>
<dbReference type="AlphaFoldDB" id="G0R453"/>
<keyword evidence="3" id="KW-0464">Manganese</keyword>
<evidence type="ECO:0000256" key="2">
    <source>
        <dbReference type="ARBA" id="ARBA00022801"/>
    </source>
</evidence>
<feature type="domain" description="Serine/threonine specific protein phosphatases" evidence="5">
    <location>
        <begin position="108"/>
        <end position="113"/>
    </location>
</feature>
<keyword evidence="2 4" id="KW-0378">Hydrolase</keyword>
<dbReference type="RefSeq" id="XP_004025205.1">
    <property type="nucleotide sequence ID" value="XM_004025156.1"/>
</dbReference>
<dbReference type="EC" id="3.1.3.16" evidence="4"/>
<evidence type="ECO:0000313" key="6">
    <source>
        <dbReference type="EMBL" id="EGR27753.1"/>
    </source>
</evidence>
<accession>G0R453</accession>
<proteinExistence type="inferred from homology"/>
<dbReference type="InterPro" id="IPR006186">
    <property type="entry name" value="Ser/Thr-sp_prot-phosphatase"/>
</dbReference>
<dbReference type="GO" id="GO:0046872">
    <property type="term" value="F:metal ion binding"/>
    <property type="evidence" value="ECO:0007669"/>
    <property type="project" value="UniProtKB-KW"/>
</dbReference>
<dbReference type="InterPro" id="IPR004843">
    <property type="entry name" value="Calcineurin-like_PHP"/>
</dbReference>
<dbReference type="Proteomes" id="UP000008983">
    <property type="component" value="Unassembled WGS sequence"/>
</dbReference>
<comment type="similarity">
    <text evidence="4">Belongs to the PPP phosphatase family.</text>
</comment>
<sequence>MDINQCLSNLKDHQIILDESTLLNISFILKEIFLQEPNIKSVNLPVNICGDIHGQFFDLLKLFNLSGQPPHQTYILIGDFVDRGYHSVETIQYLLCLKVKYPENVILVRGNHETRAVSKIYGFYDEIIRKYGNPYPWKIITDIFDYLPISALVQGKFFCVHGGLSPQIKTLDQLQVINRCTDVPLEGPFCDLLWSDPDENVETWGCSPRGAGWAYGWKSNEQQRMCWIVQ</sequence>
<dbReference type="SMART" id="SM00156">
    <property type="entry name" value="PP2Ac"/>
    <property type="match status" value="1"/>
</dbReference>
<dbReference type="PRINTS" id="PR00114">
    <property type="entry name" value="STPHPHTASE"/>
</dbReference>
<dbReference type="GO" id="GO:0004722">
    <property type="term" value="F:protein serine/threonine phosphatase activity"/>
    <property type="evidence" value="ECO:0007669"/>
    <property type="project" value="UniProtKB-EC"/>
</dbReference>
<dbReference type="InterPro" id="IPR029052">
    <property type="entry name" value="Metallo-depent_PP-like"/>
</dbReference>
<comment type="catalytic activity">
    <reaction evidence="4">
        <text>O-phospho-L-threonyl-[protein] + H2O = L-threonyl-[protein] + phosphate</text>
        <dbReference type="Rhea" id="RHEA:47004"/>
        <dbReference type="Rhea" id="RHEA-COMP:11060"/>
        <dbReference type="Rhea" id="RHEA-COMP:11605"/>
        <dbReference type="ChEBI" id="CHEBI:15377"/>
        <dbReference type="ChEBI" id="CHEBI:30013"/>
        <dbReference type="ChEBI" id="CHEBI:43474"/>
        <dbReference type="ChEBI" id="CHEBI:61977"/>
        <dbReference type="EC" id="3.1.3.16"/>
    </reaction>
</comment>
<dbReference type="InterPro" id="IPR047129">
    <property type="entry name" value="PPA2-like"/>
</dbReference>
<evidence type="ECO:0000259" key="5">
    <source>
        <dbReference type="PROSITE" id="PS00125"/>
    </source>
</evidence>
<dbReference type="PANTHER" id="PTHR45619">
    <property type="entry name" value="SERINE/THREONINE-PROTEIN PHOSPHATASE PP2A-RELATED"/>
    <property type="match status" value="1"/>
</dbReference>
<dbReference type="Gene3D" id="3.60.21.10">
    <property type="match status" value="1"/>
</dbReference>
<evidence type="ECO:0000313" key="7">
    <source>
        <dbReference type="Proteomes" id="UP000008983"/>
    </source>
</evidence>
<organism evidence="6 7">
    <name type="scientific">Ichthyophthirius multifiliis</name>
    <name type="common">White spot disease agent</name>
    <name type="synonym">Ich</name>
    <dbReference type="NCBI Taxonomy" id="5932"/>
    <lineage>
        <taxon>Eukaryota</taxon>
        <taxon>Sar</taxon>
        <taxon>Alveolata</taxon>
        <taxon>Ciliophora</taxon>
        <taxon>Intramacronucleata</taxon>
        <taxon>Oligohymenophorea</taxon>
        <taxon>Hymenostomatida</taxon>
        <taxon>Ophryoglenina</taxon>
        <taxon>Ichthyophthirius</taxon>
    </lineage>
</organism>